<reference evidence="17 18" key="1">
    <citation type="journal article" date="2019" name="Genome Biol. Evol.">
        <title>Whole-Genome Sequencing of the Giant Devil Catfish, Bagarius yarrelli.</title>
        <authorList>
            <person name="Jiang W."/>
            <person name="Lv Y."/>
            <person name="Cheng L."/>
            <person name="Yang K."/>
            <person name="Chao B."/>
            <person name="Wang X."/>
            <person name="Li Y."/>
            <person name="Pan X."/>
            <person name="You X."/>
            <person name="Zhang Y."/>
            <person name="Yang J."/>
            <person name="Li J."/>
            <person name="Zhang X."/>
            <person name="Liu S."/>
            <person name="Sun C."/>
            <person name="Yang J."/>
            <person name="Shi Q."/>
        </authorList>
    </citation>
    <scope>NUCLEOTIDE SEQUENCE [LARGE SCALE GENOMIC DNA]</scope>
    <source>
        <strain evidence="17">JWS20170419001</strain>
        <tissue evidence="17">Muscle</tissue>
    </source>
</reference>
<keyword evidence="7" id="KW-0677">Repeat</keyword>
<feature type="domain" description="CBS" evidence="16">
    <location>
        <begin position="1026"/>
        <end position="1087"/>
    </location>
</feature>
<dbReference type="CDD" id="cd04018">
    <property type="entry name" value="C2C_Ferlin"/>
    <property type="match status" value="1"/>
</dbReference>
<dbReference type="SMART" id="SM01202">
    <property type="entry name" value="FerI"/>
    <property type="match status" value="1"/>
</dbReference>
<dbReference type="InterPro" id="IPR037721">
    <property type="entry name" value="Ferlin"/>
</dbReference>
<evidence type="ECO:0000256" key="14">
    <source>
        <dbReference type="SAM" id="Phobius"/>
    </source>
</evidence>
<dbReference type="InterPro" id="IPR004344">
    <property type="entry name" value="TTL/TTLL_fam"/>
</dbReference>
<dbReference type="FunFam" id="3.30.470.20:FF:000009">
    <property type="entry name" value="tubulin polyglutamylase TTLL5 isoform X1"/>
    <property type="match status" value="1"/>
</dbReference>
<dbReference type="Pfam" id="PF03133">
    <property type="entry name" value="TTL"/>
    <property type="match status" value="1"/>
</dbReference>
<dbReference type="CDD" id="cd04017">
    <property type="entry name" value="C2D_Ferlin"/>
    <property type="match status" value="1"/>
</dbReference>
<dbReference type="GO" id="GO:0005874">
    <property type="term" value="C:microtubule"/>
    <property type="evidence" value="ECO:0007669"/>
    <property type="project" value="UniProtKB-KW"/>
</dbReference>
<dbReference type="InterPro" id="IPR012561">
    <property type="entry name" value="Ferlin_B-domain"/>
</dbReference>
<dbReference type="SMART" id="SM01201">
    <property type="entry name" value="FerB"/>
    <property type="match status" value="1"/>
</dbReference>
<comment type="caution">
    <text evidence="17">The sequence shown here is derived from an EMBL/GenBank/DDBJ whole genome shotgun (WGS) entry which is preliminary data.</text>
</comment>
<keyword evidence="10" id="KW-0067">ATP-binding</keyword>
<dbReference type="CDD" id="cd04618">
    <property type="entry name" value="CBS_euAMPK_gamma-like_repeat1"/>
    <property type="match status" value="1"/>
</dbReference>
<evidence type="ECO:0000256" key="3">
    <source>
        <dbReference type="ARBA" id="ARBA00022598"/>
    </source>
</evidence>
<evidence type="ECO:0000256" key="12">
    <source>
        <dbReference type="ARBA" id="ARBA00023136"/>
    </source>
</evidence>
<dbReference type="InterPro" id="IPR037724">
    <property type="entry name" value="C2E_Ferlin"/>
</dbReference>
<feature type="domain" description="C2" evidence="15">
    <location>
        <begin position="1272"/>
        <end position="1393"/>
    </location>
</feature>
<evidence type="ECO:0000256" key="4">
    <source>
        <dbReference type="ARBA" id="ARBA00022692"/>
    </source>
</evidence>
<keyword evidence="3" id="KW-0436">Ligase</keyword>
<evidence type="ECO:0000256" key="5">
    <source>
        <dbReference type="ARBA" id="ARBA00022701"/>
    </source>
</evidence>
<dbReference type="GO" id="GO:0046872">
    <property type="term" value="F:metal ion binding"/>
    <property type="evidence" value="ECO:0007669"/>
    <property type="project" value="UniProtKB-KW"/>
</dbReference>
<comment type="similarity">
    <text evidence="2">Belongs to the tubulin--tyrosine ligase family.</text>
</comment>
<keyword evidence="4 14" id="KW-0812">Transmembrane</keyword>
<keyword evidence="6" id="KW-0479">Metal-binding</keyword>
<dbReference type="PANTHER" id="PTHR12546:SF37">
    <property type="entry name" value="FER-1-LIKE 6 (C. ELEGANS)"/>
    <property type="match status" value="1"/>
</dbReference>
<dbReference type="Pfam" id="PF00571">
    <property type="entry name" value="CBS"/>
    <property type="match status" value="3"/>
</dbReference>
<dbReference type="InterPro" id="IPR046342">
    <property type="entry name" value="CBS_dom_sf"/>
</dbReference>
<evidence type="ECO:0000256" key="6">
    <source>
        <dbReference type="ARBA" id="ARBA00022723"/>
    </source>
</evidence>
<dbReference type="CDD" id="cd04011">
    <property type="entry name" value="C2B_Ferlin"/>
    <property type="match status" value="1"/>
</dbReference>
<gene>
    <name evidence="17" type="ORF">Baya_5594</name>
</gene>
<comment type="subcellular location">
    <subcellularLocation>
        <location evidence="1">Membrane</location>
        <topology evidence="1">Single-pass membrane protein</topology>
    </subcellularLocation>
</comment>
<dbReference type="SUPFAM" id="SSF49562">
    <property type="entry name" value="C2 domain (Calcium/lipid-binding domain, CaLB)"/>
    <property type="match status" value="5"/>
</dbReference>
<dbReference type="Pfam" id="PF22901">
    <property type="entry name" value="dsrm_Ferlin"/>
    <property type="match status" value="1"/>
</dbReference>
<protein>
    <submittedName>
        <fullName evidence="17">Fer-1-like protein 6</fullName>
    </submittedName>
</protein>
<dbReference type="PANTHER" id="PTHR12546">
    <property type="entry name" value="FER-1-LIKE"/>
    <property type="match status" value="1"/>
</dbReference>
<dbReference type="InterPro" id="IPR000644">
    <property type="entry name" value="CBS_dom"/>
</dbReference>
<dbReference type="InterPro" id="IPR012968">
    <property type="entry name" value="FerIin_dom"/>
</dbReference>
<keyword evidence="18" id="KW-1185">Reference proteome</keyword>
<dbReference type="Gene3D" id="2.60.40.150">
    <property type="entry name" value="C2 domain"/>
    <property type="match status" value="5"/>
</dbReference>
<evidence type="ECO:0000313" key="18">
    <source>
        <dbReference type="Proteomes" id="UP000319801"/>
    </source>
</evidence>
<dbReference type="FunFam" id="2.60.40.150:FF:000034">
    <property type="entry name" value="otoferlin isoform X2"/>
    <property type="match status" value="1"/>
</dbReference>
<dbReference type="CDD" id="cd04641">
    <property type="entry name" value="CBS_euAMPK_gamma-like_repeat2"/>
    <property type="match status" value="1"/>
</dbReference>
<feature type="domain" description="C2" evidence="15">
    <location>
        <begin position="2549"/>
        <end position="2700"/>
    </location>
</feature>
<organism evidence="17 18">
    <name type="scientific">Bagarius yarrelli</name>
    <name type="common">Goonch</name>
    <name type="synonym">Bagrus yarrelli</name>
    <dbReference type="NCBI Taxonomy" id="175774"/>
    <lineage>
        <taxon>Eukaryota</taxon>
        <taxon>Metazoa</taxon>
        <taxon>Chordata</taxon>
        <taxon>Craniata</taxon>
        <taxon>Vertebrata</taxon>
        <taxon>Euteleostomi</taxon>
        <taxon>Actinopterygii</taxon>
        <taxon>Neopterygii</taxon>
        <taxon>Teleostei</taxon>
        <taxon>Ostariophysi</taxon>
        <taxon>Siluriformes</taxon>
        <taxon>Sisoridae</taxon>
        <taxon>Sisorinae</taxon>
        <taxon>Bagarius</taxon>
    </lineage>
</organism>
<sequence>MASTGAEDLRKKASKPMLIVQTKSPVVHSPNSHVSSAVVERKWCRPSSFGDSVPWPNVKAVYEQPHCFSGISSQRASPSVPAGLVRAQSAGAHLSSSSIRDRSAYSAVSKSLVHIRDPSNECQRTCRLEPVTPVYQSHRPQSPLRSKSRLLGKRAFTPPFSISPPHPFPLKTSSNKKSVVVEKTMPANQSYLCSRGKLKSNSGGVIRSSITKVPTLPRLETKDLKKSSTLVSTKTECKADITRSQIVVPLEDKYTDVPPNHISDYTENDNMVAGDAKKNEHEVDCCVGSEPSEAPRRVRKVSSEVEFTAAVRKLNENMSYVHNGTLNGLSGPLTANVNSQCNRRDAKTGANFSTVCLNNGSEDFYMDTNPSSGLCLEKNSSSDGLTQDRPSAMLEDIVHITNSPQPPTVNSVMNQISAIHLTKDCCQNASEAHPSHCPIMLDDGSLDDIIGIEEAMSCDMADDREIKPALVPSLFPFRPPTLYFSTANEKVELLPLEQRSLLKWKISTVTPNIVKHTITRSHFNVTKKSHDWLGCWGHHMKSPGFKAIREYQKLNHFPGSFQIGRKDRLWRNLSKMQARFGKREFGFFPRSFVLPQDMKLLKKAWDDGGLQQKWIIKPPASARGIGIQVIHKWSQMPRKRPLLVQKYLHKPYLISGNKFDLRIYVYVTSYDPLRVYIFNDGLVRFASCKYSSSMKSLSNKFMHLTNYSVNKKNSEYQSNSDDKACQGHKWALKALWQYLDTKRINTSLIWEKIKDMVIKTIIASDPYVNSLVKKHVRSPYSCHELFGFDIMLDENLKPWVLEVNISPSLHSNSPLDVSIKGQMIRDVLNLAGFVLPKKEDIVSSSSRSELSIDATILEVLTPDDVRVLAESEDELSRQGDFERIFPSLASSRYLRFFEQPRYLNILLNQWEQKYSLNRSKGPGRDPDTFVYTKFFMDHCCYDAVPTSSKLVIFDTTLQVKKAFFAFVANGVRAAPLWDNKQQCFVGMLTITDFINILHRYYKSPMVQIYELEEHKIETWREVYLQYSVNSLISITPESSLFDAIYSLLKNKIHRLPVIDPESGNVLHILTHKRILKFLHIFGSMIPKPRFLQKQIQDVQIGTFNRIATVQETATVYEALSVFVERRVSALPVVNEQGKVVALYSRFDVINLAAQKNYNNLNMTMREAIESRSCCIEGVLKCYPYETLGTIIDRIAEADVHRLVLVDEQDMVRGIISLSDLLQALVLTPADYSEIKNATETLAAAAAEPEVIEPVSEPGPSAYLSFREVINTKRSKLVTKILESESKPQSFQISVNITEARQLVGENIDPSVVIEIGDEKKQTSVKEGTNAPFYNEYFVFDFFAHQEIFFDKVIKLSIITPVLSVLGHQFTNKWAALIDPTDVNTGVKGHLKCDICVTGKGDILPRSQKFSDAEEQIEKNPLLPEGFPSMRPWASYYVKVYRAEGLPRMNSSIMANVTKAFVSDNTALIDPYVEVSFFGQMGRTSTQKSTADPVWNEQVVFKEMFPPLCQRLKIRILDEGSMNDVAIGTHYIDLRRISNDQDGDNGFLPTFGPAWVNIYGSARSSTLVDDSQDMNEGIGEGVAFRGRIYIQLTVEILSGAAESKSMLSVKMPFKGGKAATKDPKAAAGGTGGAEEDKSKAMGAIVMPVDPPEMENFLLFGAVFEASMIDRKIGDKPISFEFTIGNFGNFIDGAAPPTSKKKVEKPPDPLGQEAAVTTPLLESQQSKSFKSTTTPEKPHIGDGIRNYFYLPISNKKPCVHVLSSWEDWTYRLHHSNMLDRIAVMFEQGVLKAKELDKQVDPCAEPFMRAVLQEFCKDAREFIHFAEKKAKGTHLTMLDKKRLMMCKQELESMIGVAGTITEPKRIPLTVKEMLREAQNLTHRIRFLVEEPQHTLPDIFVWMLSNNKRIAYARIPARHLLYADKLEEKGIDCGKIKTLFLKPPSKRGAVGWIVQAKLDVYLWLGNHNEMSHMLKNLPAGFEPKGSFEEERILPECLSYKDHHKFQLRAHMYQARGLIAADNTGLSDPFARIINQTLTPTWNQMLIVNKVSLYGDLSDLVKEPPPVVIEVYDEDAVGKPEYLGSTLAVPEVRLNEETYTPPQLQYSPIFYGSISAGDILGAFELVQTGKHPLPEMDEPVGQIYPVPSYIRPVLCKYRIEVLFWGLRELKKVQLLAVDRPQVFIECAGKGVNSSVIQSYKSNPNFTVLVDSFHVDTGSSKSSKRRSTKRKKRTAADESADSVIDWWSKYYTSMEKIQMTKLKEANPFQNIYEAAKGLKEKKKEFNPKSGNEQTRIASLKIYDKELEAEFGPFDDWVKTFELFRGKANEDESSGAERFVGNFKATNLHPADPDGKADPYIVLKLGKTEIKDRDNYIPKQLNPVFGRSFEIQASFPKESLLRILIYDFDVVGGDDLMGETQIDLENRFYSRHRATCGIPTEYAIEGYNAWRDAIKPTELLMKLCKENKLDSPRFTPGRITIGEKVYTGKTMFVDEDQVFESYEHLALKVLHRWEEMPGVGCKLVPEHIETRTIYLKNKPGMDQGQLQMWVDIFPMDMPHPGPPVDISPRKPKGYELRIIIWNTEDVILEDTNFITGQQSSDIYIKGWLKGLEDDAQETDVHYNSLTGEGNFNWRFVFPFHYLPAEKLVVVSKRENIFSLDKTEQKLPAVLVLQVWDFERLSSDDFLGSVELDLNGFPRGAKTAKDCKMEMLNNVSENISIFQQKRAKGWWPFVKADELTGKVEAEFHLVTAEEAEKNPVGRARKEPEPLEKPNRPDTTFSWFVNPFKCFFHLIWKNYKKYIIAALVLLILALFLALLFYTLPGAISNKIVSG</sequence>
<dbReference type="Proteomes" id="UP000319801">
    <property type="component" value="Unassembled WGS sequence"/>
</dbReference>
<dbReference type="GO" id="GO:0007009">
    <property type="term" value="P:plasma membrane organization"/>
    <property type="evidence" value="ECO:0007669"/>
    <property type="project" value="TreeGrafter"/>
</dbReference>
<dbReference type="FunFam" id="2.60.40.150:FF:000054">
    <property type="entry name" value="otoferlin isoform X2"/>
    <property type="match status" value="1"/>
</dbReference>
<dbReference type="Pfam" id="PF08150">
    <property type="entry name" value="FerB"/>
    <property type="match status" value="1"/>
</dbReference>
<dbReference type="PROSITE" id="PS51221">
    <property type="entry name" value="TTL"/>
    <property type="match status" value="1"/>
</dbReference>
<keyword evidence="5" id="KW-0493">Microtubule</keyword>
<feature type="domain" description="C2" evidence="15">
    <location>
        <begin position="2312"/>
        <end position="2430"/>
    </location>
</feature>
<keyword evidence="13" id="KW-0129">CBS domain</keyword>
<dbReference type="FunFam" id="3.10.580.10:FF:000004">
    <property type="entry name" value="Protein kinase AMP-activated non-catalytic subunit gamma 2"/>
    <property type="match status" value="1"/>
</dbReference>
<dbReference type="PROSITE" id="PS51371">
    <property type="entry name" value="CBS"/>
    <property type="match status" value="4"/>
</dbReference>
<dbReference type="InterPro" id="IPR037720">
    <property type="entry name" value="C2B_Ferlin"/>
</dbReference>
<dbReference type="CDD" id="cd08374">
    <property type="entry name" value="C2F_Ferlin"/>
    <property type="match status" value="1"/>
</dbReference>
<dbReference type="GO" id="GO:0016874">
    <property type="term" value="F:ligase activity"/>
    <property type="evidence" value="ECO:0007669"/>
    <property type="project" value="UniProtKB-KW"/>
</dbReference>
<evidence type="ECO:0000313" key="17">
    <source>
        <dbReference type="EMBL" id="TSK92880.1"/>
    </source>
</evidence>
<keyword evidence="12 14" id="KW-0472">Membrane</keyword>
<dbReference type="PROSITE" id="PS50004">
    <property type="entry name" value="C2"/>
    <property type="match status" value="4"/>
</dbReference>
<dbReference type="GO" id="GO:0016020">
    <property type="term" value="C:membrane"/>
    <property type="evidence" value="ECO:0007669"/>
    <property type="project" value="UniProtKB-SubCell"/>
</dbReference>
<evidence type="ECO:0000256" key="9">
    <source>
        <dbReference type="ARBA" id="ARBA00022837"/>
    </source>
</evidence>
<evidence type="ECO:0000256" key="13">
    <source>
        <dbReference type="PROSITE-ProRule" id="PRU00703"/>
    </source>
</evidence>
<dbReference type="Pfam" id="PF08151">
    <property type="entry name" value="FerI"/>
    <property type="match status" value="1"/>
</dbReference>
<dbReference type="InterPro" id="IPR055072">
    <property type="entry name" value="Ferlin_DSRM"/>
</dbReference>
<dbReference type="Pfam" id="PF00168">
    <property type="entry name" value="C2"/>
    <property type="match status" value="5"/>
</dbReference>
<dbReference type="GO" id="GO:0005524">
    <property type="term" value="F:ATP binding"/>
    <property type="evidence" value="ECO:0007669"/>
    <property type="project" value="UniProtKB-KW"/>
</dbReference>
<dbReference type="EMBL" id="VCAZ01000023">
    <property type="protein sequence ID" value="TSK92880.1"/>
    <property type="molecule type" value="Genomic_DNA"/>
</dbReference>
<dbReference type="CDD" id="cd04037">
    <property type="entry name" value="C2E_Ferlin"/>
    <property type="match status" value="1"/>
</dbReference>
<evidence type="ECO:0000256" key="1">
    <source>
        <dbReference type="ARBA" id="ARBA00004167"/>
    </source>
</evidence>
<dbReference type="InterPro" id="IPR032362">
    <property type="entry name" value="Ferlin_C"/>
</dbReference>
<evidence type="ECO:0000256" key="2">
    <source>
        <dbReference type="ARBA" id="ARBA00006820"/>
    </source>
</evidence>
<dbReference type="InterPro" id="IPR035892">
    <property type="entry name" value="C2_domain_sf"/>
</dbReference>
<proteinExistence type="inferred from homology"/>
<dbReference type="InterPro" id="IPR000008">
    <property type="entry name" value="C2_dom"/>
</dbReference>
<keyword evidence="8" id="KW-0547">Nucleotide-binding</keyword>
<dbReference type="Gene3D" id="3.30.470.20">
    <property type="entry name" value="ATP-grasp fold, B domain"/>
    <property type="match status" value="1"/>
</dbReference>
<evidence type="ECO:0000256" key="11">
    <source>
        <dbReference type="ARBA" id="ARBA00022989"/>
    </source>
</evidence>
<dbReference type="OrthoDB" id="10059618at2759"/>
<dbReference type="InterPro" id="IPR037725">
    <property type="entry name" value="C2F_Ferlin"/>
</dbReference>
<name>A0A556TW39_BAGYA</name>
<feature type="domain" description="CBS" evidence="16">
    <location>
        <begin position="1174"/>
        <end position="1231"/>
    </location>
</feature>
<evidence type="ECO:0000256" key="10">
    <source>
        <dbReference type="ARBA" id="ARBA00022840"/>
    </source>
</evidence>
<evidence type="ECO:0000259" key="16">
    <source>
        <dbReference type="PROSITE" id="PS51371"/>
    </source>
</evidence>
<dbReference type="SMART" id="SM00239">
    <property type="entry name" value="C2"/>
    <property type="match status" value="5"/>
</dbReference>
<dbReference type="InterPro" id="IPR037723">
    <property type="entry name" value="C2D_Ferlin"/>
</dbReference>
<dbReference type="SUPFAM" id="SSF56059">
    <property type="entry name" value="Glutathione synthetase ATP-binding domain-like"/>
    <property type="match status" value="1"/>
</dbReference>
<dbReference type="SUPFAM" id="SSF54631">
    <property type="entry name" value="CBS-domain pair"/>
    <property type="match status" value="2"/>
</dbReference>
<feature type="domain" description="C2" evidence="15">
    <location>
        <begin position="1415"/>
        <end position="1546"/>
    </location>
</feature>
<dbReference type="SMART" id="SM00116">
    <property type="entry name" value="CBS"/>
    <property type="match status" value="4"/>
</dbReference>
<feature type="domain" description="CBS" evidence="16">
    <location>
        <begin position="945"/>
        <end position="1005"/>
    </location>
</feature>
<dbReference type="InterPro" id="IPR037722">
    <property type="entry name" value="C2C_Ferlin"/>
</dbReference>
<accession>A0A556TW39</accession>
<evidence type="ECO:0000256" key="7">
    <source>
        <dbReference type="ARBA" id="ARBA00022737"/>
    </source>
</evidence>
<feature type="domain" description="CBS" evidence="16">
    <location>
        <begin position="1100"/>
        <end position="1160"/>
    </location>
</feature>
<dbReference type="Gene3D" id="3.10.580.10">
    <property type="entry name" value="CBS-domain"/>
    <property type="match status" value="2"/>
</dbReference>
<feature type="transmembrane region" description="Helical" evidence="14">
    <location>
        <begin position="2793"/>
        <end position="2814"/>
    </location>
</feature>
<dbReference type="Pfam" id="PF16165">
    <property type="entry name" value="Ferlin_C"/>
    <property type="match status" value="1"/>
</dbReference>
<evidence type="ECO:0000259" key="15">
    <source>
        <dbReference type="PROSITE" id="PS50004"/>
    </source>
</evidence>
<keyword evidence="11 14" id="KW-1133">Transmembrane helix</keyword>
<keyword evidence="9" id="KW-0106">Calcium</keyword>
<evidence type="ECO:0000256" key="8">
    <source>
        <dbReference type="ARBA" id="ARBA00022741"/>
    </source>
</evidence>